<dbReference type="PANTHER" id="PTHR35450:SF2">
    <property type="entry name" value="REVERSE TRANSCRIPTASE DOMAIN-CONTAINING PROTEIN"/>
    <property type="match status" value="1"/>
</dbReference>
<dbReference type="AlphaFoldDB" id="A0A7N2N832"/>
<organism evidence="1 2">
    <name type="scientific">Quercus lobata</name>
    <name type="common">Valley oak</name>
    <dbReference type="NCBI Taxonomy" id="97700"/>
    <lineage>
        <taxon>Eukaryota</taxon>
        <taxon>Viridiplantae</taxon>
        <taxon>Streptophyta</taxon>
        <taxon>Embryophyta</taxon>
        <taxon>Tracheophyta</taxon>
        <taxon>Spermatophyta</taxon>
        <taxon>Magnoliopsida</taxon>
        <taxon>eudicotyledons</taxon>
        <taxon>Gunneridae</taxon>
        <taxon>Pentapetalae</taxon>
        <taxon>rosids</taxon>
        <taxon>fabids</taxon>
        <taxon>Fagales</taxon>
        <taxon>Fagaceae</taxon>
        <taxon>Quercus</taxon>
    </lineage>
</organism>
<evidence type="ECO:0000313" key="1">
    <source>
        <dbReference type="EnsemblPlants" id="QL93p0700_0001:mrna"/>
    </source>
</evidence>
<dbReference type="Gramene" id="QL93p0700_0001:mrna">
    <property type="protein sequence ID" value="QL93p0700_0001:mrna"/>
    <property type="gene ID" value="QL93p0700_0001"/>
</dbReference>
<dbReference type="EnsemblPlants" id="QL93p0700_0001:mrna">
    <property type="protein sequence ID" value="QL93p0700_0001:mrna"/>
    <property type="gene ID" value="QL93p0700_0001"/>
</dbReference>
<name>A0A7N2N832_QUELO</name>
<dbReference type="InParanoid" id="A0A7N2N832"/>
<protein>
    <recommendedName>
        <fullName evidence="3">Reverse transcriptase</fullName>
    </recommendedName>
</protein>
<accession>A0A7N2N832</accession>
<proteinExistence type="predicted"/>
<dbReference type="Proteomes" id="UP000594261">
    <property type="component" value="Unassembled WGS sequence"/>
</dbReference>
<reference evidence="1" key="1">
    <citation type="submission" date="2021-01" db="UniProtKB">
        <authorList>
            <consortium name="EnsemblPlants"/>
        </authorList>
    </citation>
    <scope>IDENTIFICATION</scope>
</reference>
<keyword evidence="2" id="KW-1185">Reference proteome</keyword>
<dbReference type="PANTHER" id="PTHR35450">
    <property type="entry name" value="REVERSE TRANSCRIPTASE DOMAIN-CONTAINING PROTEIN"/>
    <property type="match status" value="1"/>
</dbReference>
<evidence type="ECO:0008006" key="3">
    <source>
        <dbReference type="Google" id="ProtNLM"/>
    </source>
</evidence>
<evidence type="ECO:0000313" key="2">
    <source>
        <dbReference type="Proteomes" id="UP000594261"/>
    </source>
</evidence>
<sequence>MTKTSLKPFDITTRKMMHMKKSLHINSSVPRLYIARRKGGRGLLNIECLYNRIILSTAHIIANGRDPLLVMVRNHEMSGKGAFLYKAAEQAAETLGLNFNIRSEDSALLHQDASFLKAQVKKAEANNFLKQHEDKVMHGNFYKIVKDQSLSHESTFAFLKSSGLNSGTESFIFACQDGVISTLAYRRSILRQELPSDRCRACLKLPEHLWHILSNCPIHAGTTYIYRHNAALRVLYYHLCRSYGVRRDSALPNAPKVIESIVENEECRIYWNYDFSTIAPIQHTRPDIVLLDKRDRTMFVIEFSAPADYNIKGKEIEKKERYRDLREHLQRHHQGYSVKIIVLVIGALARCDAVHWSKPTIDEKTKKRLHQLNKKIGWARQTASRMQCVIDYIKSGKPFTARVRNFAHEMRIHHHTLKMSKLLTIKQHIVDKIRILSDARRIIKKREGWVRENQQFLADPSRLFSDPPVFVKNAPKSEEVETFWREIYEVEHPLNEGTENIIRFKELCNNLITSEGDCPPITAEEVKKALRGTKNFSAAGPDCIKNFWWKKFTSTHQHLARIFSSYLKSEIPIPQWLVLGRTVLLPKKGDFSNPKNYRPITCLNTLYKIFTSILNDRIVRTIGPVWSEIYEQRGSKRGAAGCRENLLIDRTVCKDAAN</sequence>